<dbReference type="NCBIfam" id="TIGR03347">
    <property type="entry name" value="VI_chp_1"/>
    <property type="match status" value="1"/>
</dbReference>
<proteinExistence type="predicted"/>
<dbReference type="RefSeq" id="WP_021704980.1">
    <property type="nucleotide sequence ID" value="NZ_BATJ01000006.1"/>
</dbReference>
<evidence type="ECO:0000313" key="2">
    <source>
        <dbReference type="Proteomes" id="UP000016570"/>
    </source>
</evidence>
<dbReference type="AlphaFoldDB" id="U2ZZZ8"/>
<evidence type="ECO:0000313" key="1">
    <source>
        <dbReference type="EMBL" id="GAD67005.1"/>
    </source>
</evidence>
<name>U2ZZZ8_VIBPR</name>
<dbReference type="EMBL" id="BATJ01000006">
    <property type="protein sequence ID" value="GAD67005.1"/>
    <property type="molecule type" value="Genomic_DNA"/>
</dbReference>
<dbReference type="Pfam" id="PF06996">
    <property type="entry name" value="T6SS_TssG"/>
    <property type="match status" value="1"/>
</dbReference>
<dbReference type="PANTHER" id="PTHR35564:SF3">
    <property type="entry name" value="TYPE VI SECRETION SYSTEM BASEPLATE SUBUNIT TSSG"/>
    <property type="match status" value="1"/>
</dbReference>
<protein>
    <recommendedName>
        <fullName evidence="3">Type VI secretion system family protein</fullName>
    </recommendedName>
</protein>
<accession>U2ZZZ8</accession>
<keyword evidence="2" id="KW-1185">Reference proteome</keyword>
<evidence type="ECO:0008006" key="3">
    <source>
        <dbReference type="Google" id="ProtNLM"/>
    </source>
</evidence>
<sequence>MINQISDKAYEFSFFQAVSLLEKHYKSDSSVDFSGVGENKYFHQERIRFSVSASLAFPKSDMDFVTHMDMAGEAYTRVEVNFLGLHGSSSPLPSSYTEKLAGREEEDNPVKQFFDFFHNRYVSMVYRVWKKYRYHIQYESGAQDPFSSRMLHLLGLSSVMQEAEAADLDRAKLLSYVNQLSTRTRSPKLISGIVAHYFSLPNVYIEEWVFRRIEIHPSQRNQLNQMNCQLGQDFHLGQSMPDLVGKFNLCIDEIDFSTYQAFLPGKTQHETLVGLIRFILRDPMAWDLKMRVKLDTVPQNSLGQGEGNVLGQTAWLGIPTEDDTQIRLIGSV</sequence>
<organism evidence="1 2">
    <name type="scientific">Vibrio proteolyticus NBRC 13287</name>
    <dbReference type="NCBI Taxonomy" id="1219065"/>
    <lineage>
        <taxon>Bacteria</taxon>
        <taxon>Pseudomonadati</taxon>
        <taxon>Pseudomonadota</taxon>
        <taxon>Gammaproteobacteria</taxon>
        <taxon>Vibrionales</taxon>
        <taxon>Vibrionaceae</taxon>
        <taxon>Vibrio</taxon>
    </lineage>
</organism>
<dbReference type="InterPro" id="IPR010732">
    <property type="entry name" value="T6SS_TssG-like"/>
</dbReference>
<dbReference type="eggNOG" id="COG3520">
    <property type="taxonomic scope" value="Bacteria"/>
</dbReference>
<dbReference type="Proteomes" id="UP000016570">
    <property type="component" value="Unassembled WGS sequence"/>
</dbReference>
<gene>
    <name evidence="1" type="ORF">VPR01S_06_00220</name>
</gene>
<dbReference type="STRING" id="1219065.VPR01S_06_00220"/>
<comment type="caution">
    <text evidence="1">The sequence shown here is derived from an EMBL/GenBank/DDBJ whole genome shotgun (WGS) entry which is preliminary data.</text>
</comment>
<reference evidence="1 2" key="1">
    <citation type="submission" date="2013-09" db="EMBL/GenBank/DDBJ databases">
        <title>Whole genome shotgun sequence of Vibrio proteolyticus NBRC 13287.</title>
        <authorList>
            <person name="Isaki S."/>
            <person name="Hosoyama A."/>
            <person name="Numata M."/>
            <person name="Hashimoto M."/>
            <person name="Hosoyama Y."/>
            <person name="Tsuchikane K."/>
            <person name="Noguchi M."/>
            <person name="Hirakata S."/>
            <person name="Ichikawa N."/>
            <person name="Ohji S."/>
            <person name="Yamazoe A."/>
            <person name="Fujita N."/>
        </authorList>
    </citation>
    <scope>NUCLEOTIDE SEQUENCE [LARGE SCALE GENOMIC DNA]</scope>
    <source>
        <strain evidence="1 2">NBRC 13287</strain>
    </source>
</reference>
<dbReference type="PANTHER" id="PTHR35564">
    <property type="match status" value="1"/>
</dbReference>